<feature type="coiled-coil region" evidence="1">
    <location>
        <begin position="41"/>
        <end position="68"/>
    </location>
</feature>
<proteinExistence type="predicted"/>
<keyword evidence="4" id="KW-1185">Reference proteome</keyword>
<dbReference type="PANTHER" id="PTHR28289">
    <property type="entry name" value="DASH COMPLEX SUBUNIT HSK3"/>
    <property type="match status" value="1"/>
</dbReference>
<comment type="caution">
    <text evidence="3">The sequence shown here is derived from an EMBL/GenBank/DDBJ whole genome shotgun (WGS) entry which is preliminary data.</text>
</comment>
<dbReference type="GO" id="GO:0042729">
    <property type="term" value="C:DASH complex"/>
    <property type="evidence" value="ECO:0007669"/>
    <property type="project" value="TreeGrafter"/>
</dbReference>
<evidence type="ECO:0000313" key="4">
    <source>
        <dbReference type="Proteomes" id="UP000327013"/>
    </source>
</evidence>
<feature type="region of interest" description="Disordered" evidence="2">
    <location>
        <begin position="1"/>
        <end position="41"/>
    </location>
</feature>
<evidence type="ECO:0000313" key="3">
    <source>
        <dbReference type="EMBL" id="KAB8336983.1"/>
    </source>
</evidence>
<sequence length="112" mass="11692">MSSNPPPRPSSAALRASILPTTHRSRPSTTTSAASAKNRHLSHLHSQLAQLSANLADLENLVRVTAIQADSIRGLGGWCGGLFMAASKVLGEETVANGSQEAGKTDDDEQTT</sequence>
<dbReference type="Proteomes" id="UP000327013">
    <property type="component" value="Unassembled WGS sequence"/>
</dbReference>
<dbReference type="OrthoDB" id="3358869at2759"/>
<dbReference type="InterPro" id="IPR013183">
    <property type="entry name" value="Hsk3-like"/>
</dbReference>
<dbReference type="GO" id="GO:0008608">
    <property type="term" value="P:attachment of spindle microtubules to kinetochore"/>
    <property type="evidence" value="ECO:0007669"/>
    <property type="project" value="InterPro"/>
</dbReference>
<dbReference type="InterPro" id="IPR042332">
    <property type="entry name" value="Hsk3"/>
</dbReference>
<dbReference type="EMBL" id="VIBQ01000009">
    <property type="protein sequence ID" value="KAB8336983.1"/>
    <property type="molecule type" value="Genomic_DNA"/>
</dbReference>
<organism evidence="3 4">
    <name type="scientific">Carpinus fangiana</name>
    <dbReference type="NCBI Taxonomy" id="176857"/>
    <lineage>
        <taxon>Eukaryota</taxon>
        <taxon>Viridiplantae</taxon>
        <taxon>Streptophyta</taxon>
        <taxon>Embryophyta</taxon>
        <taxon>Tracheophyta</taxon>
        <taxon>Spermatophyta</taxon>
        <taxon>Magnoliopsida</taxon>
        <taxon>eudicotyledons</taxon>
        <taxon>Gunneridae</taxon>
        <taxon>Pentapetalae</taxon>
        <taxon>rosids</taxon>
        <taxon>fabids</taxon>
        <taxon>Fagales</taxon>
        <taxon>Betulaceae</taxon>
        <taxon>Carpinus</taxon>
    </lineage>
</organism>
<feature type="compositionally biased region" description="Low complexity" evidence="2">
    <location>
        <begin position="10"/>
        <end position="20"/>
    </location>
</feature>
<evidence type="ECO:0000256" key="2">
    <source>
        <dbReference type="SAM" id="MobiDB-lite"/>
    </source>
</evidence>
<name>A0A5N6KP99_9ROSI</name>
<gene>
    <name evidence="3" type="ORF">FH972_021287</name>
</gene>
<dbReference type="GO" id="GO:0051010">
    <property type="term" value="F:microtubule plus-end binding"/>
    <property type="evidence" value="ECO:0007669"/>
    <property type="project" value="TreeGrafter"/>
</dbReference>
<dbReference type="AlphaFoldDB" id="A0A5N6KP99"/>
<dbReference type="Pfam" id="PF08227">
    <property type="entry name" value="DASH_Hsk3"/>
    <property type="match status" value="1"/>
</dbReference>
<reference evidence="3 4" key="1">
    <citation type="submission" date="2019-06" db="EMBL/GenBank/DDBJ databases">
        <title>A chromosomal-level reference genome of Carpinus fangiana (Coryloideae, Betulaceae).</title>
        <authorList>
            <person name="Yang X."/>
            <person name="Wang Z."/>
            <person name="Zhang L."/>
            <person name="Hao G."/>
            <person name="Liu J."/>
            <person name="Yang Y."/>
        </authorList>
    </citation>
    <scope>NUCLEOTIDE SEQUENCE [LARGE SCALE GENOMIC DNA]</scope>
    <source>
        <strain evidence="3">Cfa_2016G</strain>
        <tissue evidence="3">Leaf</tissue>
    </source>
</reference>
<keyword evidence="1" id="KW-0175">Coiled coil</keyword>
<accession>A0A5N6KP99</accession>
<dbReference type="PANTHER" id="PTHR28289:SF1">
    <property type="entry name" value="DASH COMPLEX SUBUNIT HSK3"/>
    <property type="match status" value="1"/>
</dbReference>
<protein>
    <submittedName>
        <fullName evidence="3">Uncharacterized protein</fullName>
    </submittedName>
</protein>
<evidence type="ECO:0000256" key="1">
    <source>
        <dbReference type="SAM" id="Coils"/>
    </source>
</evidence>